<feature type="transmembrane region" description="Helical" evidence="1">
    <location>
        <begin position="39"/>
        <end position="58"/>
    </location>
</feature>
<evidence type="ECO:0000313" key="2">
    <source>
        <dbReference type="EMBL" id="SFC61430.1"/>
    </source>
</evidence>
<gene>
    <name evidence="2" type="ORF">SAMN05444422_11220</name>
</gene>
<feature type="transmembrane region" description="Helical" evidence="1">
    <location>
        <begin position="12"/>
        <end position="33"/>
    </location>
</feature>
<evidence type="ECO:0000256" key="1">
    <source>
        <dbReference type="SAM" id="Phobius"/>
    </source>
</evidence>
<dbReference type="Proteomes" id="UP000199161">
    <property type="component" value="Unassembled WGS sequence"/>
</dbReference>
<evidence type="ECO:0000313" key="3">
    <source>
        <dbReference type="Proteomes" id="UP000199161"/>
    </source>
</evidence>
<organism evidence="2 3">
    <name type="scientific">Natronobacterium haloterrestre</name>
    <name type="common">Halobiforma haloterrestris</name>
    <dbReference type="NCBI Taxonomy" id="148448"/>
    <lineage>
        <taxon>Archaea</taxon>
        <taxon>Methanobacteriati</taxon>
        <taxon>Methanobacteriota</taxon>
        <taxon>Stenosarchaea group</taxon>
        <taxon>Halobacteria</taxon>
        <taxon>Halobacteriales</taxon>
        <taxon>Natrialbaceae</taxon>
        <taxon>Natronobacterium</taxon>
    </lineage>
</organism>
<keyword evidence="3" id="KW-1185">Reference proteome</keyword>
<dbReference type="EMBL" id="FOKW01000012">
    <property type="protein sequence ID" value="SFC61430.1"/>
    <property type="molecule type" value="Genomic_DNA"/>
</dbReference>
<reference evidence="3" key="1">
    <citation type="submission" date="2016-10" db="EMBL/GenBank/DDBJ databases">
        <authorList>
            <person name="Varghese N."/>
            <person name="Submissions S."/>
        </authorList>
    </citation>
    <scope>NUCLEOTIDE SEQUENCE [LARGE SCALE GENOMIC DNA]</scope>
    <source>
        <strain evidence="3">DSM 13078</strain>
    </source>
</reference>
<accession>A0A1I1KVE0</accession>
<keyword evidence="1" id="KW-0472">Membrane</keyword>
<name>A0A1I1KVE0_NATHA</name>
<proteinExistence type="predicted"/>
<sequence>MSRDDEELSRELGLLSAFAIGVGVMVCAGIFVLPASAAATAGQAAAAAFVLAGFIASFTPSSPSWVHSSPSA</sequence>
<dbReference type="Gene3D" id="1.20.1740.10">
    <property type="entry name" value="Amino acid/polyamine transporter I"/>
    <property type="match status" value="1"/>
</dbReference>
<dbReference type="RefSeq" id="WP_089789539.1">
    <property type="nucleotide sequence ID" value="NZ_FOKW01000012.1"/>
</dbReference>
<evidence type="ECO:0008006" key="4">
    <source>
        <dbReference type="Google" id="ProtNLM"/>
    </source>
</evidence>
<dbReference type="AlphaFoldDB" id="A0A1I1KVE0"/>
<keyword evidence="1" id="KW-0812">Transmembrane</keyword>
<keyword evidence="1" id="KW-1133">Transmembrane helix</keyword>
<protein>
    <recommendedName>
        <fullName evidence="4">Amino acid permease</fullName>
    </recommendedName>
</protein>